<dbReference type="Proteomes" id="UP000076871">
    <property type="component" value="Unassembled WGS sequence"/>
</dbReference>
<organism evidence="4 5">
    <name type="scientific">Laetiporus sulphureus 93-53</name>
    <dbReference type="NCBI Taxonomy" id="1314785"/>
    <lineage>
        <taxon>Eukaryota</taxon>
        <taxon>Fungi</taxon>
        <taxon>Dikarya</taxon>
        <taxon>Basidiomycota</taxon>
        <taxon>Agaricomycotina</taxon>
        <taxon>Agaricomycetes</taxon>
        <taxon>Polyporales</taxon>
        <taxon>Laetiporus</taxon>
    </lineage>
</organism>
<evidence type="ECO:0000259" key="3">
    <source>
        <dbReference type="PROSITE" id="PS50157"/>
    </source>
</evidence>
<dbReference type="SUPFAM" id="SSF57667">
    <property type="entry name" value="beta-beta-alpha zinc fingers"/>
    <property type="match status" value="1"/>
</dbReference>
<evidence type="ECO:0000313" key="5">
    <source>
        <dbReference type="Proteomes" id="UP000076871"/>
    </source>
</evidence>
<dbReference type="GO" id="GO:0008270">
    <property type="term" value="F:zinc ion binding"/>
    <property type="evidence" value="ECO:0007669"/>
    <property type="project" value="UniProtKB-KW"/>
</dbReference>
<keyword evidence="1" id="KW-0479">Metal-binding</keyword>
<keyword evidence="1" id="KW-0863">Zinc-finger</keyword>
<accession>A0A165EB20</accession>
<evidence type="ECO:0000256" key="1">
    <source>
        <dbReference type="PROSITE-ProRule" id="PRU00042"/>
    </source>
</evidence>
<proteinExistence type="predicted"/>
<protein>
    <recommendedName>
        <fullName evidence="3">C2H2-type domain-containing protein</fullName>
    </recommendedName>
</protein>
<dbReference type="Gene3D" id="3.30.160.60">
    <property type="entry name" value="Classic Zinc Finger"/>
    <property type="match status" value="1"/>
</dbReference>
<keyword evidence="5" id="KW-1185">Reference proteome</keyword>
<dbReference type="PROSITE" id="PS00028">
    <property type="entry name" value="ZINC_FINGER_C2H2_1"/>
    <property type="match status" value="1"/>
</dbReference>
<dbReference type="SMART" id="SM00355">
    <property type="entry name" value="ZnF_C2H2"/>
    <property type="match status" value="2"/>
</dbReference>
<dbReference type="GeneID" id="63818372"/>
<sequence>MQIILHQKAAAVDGHDFSVTKKPTPLNEIHRALNVTCLNPRLLHMDKENVQHMSDAEFRTTAVWPPTVPCLRNPWSVDMWAQEPSKQDWGTEKLIIRPIPQFSTNLGGNRRTFAHVPNEEFMKKWNKTAQEAAPCFPHSSMQPHVMQHPRPLPEPRTRRQHRIAQGIPMQASRSLACTTASPQKRHCKKKTASSSHRTPRSSPRRDAKFFARVARMRQSLPANAQPNVQCRWRGAYPCTFKGTRLEVQEHIEQEHITASQVKCKWGSCETRHGFPKDLVRHLNLHEEIRVPYPCDFCGQKLSRRDALIRHMNLLH</sequence>
<reference evidence="4 5" key="1">
    <citation type="journal article" date="2016" name="Mol. Biol. Evol.">
        <title>Comparative Genomics of Early-Diverging Mushroom-Forming Fungi Provides Insights into the Origins of Lignocellulose Decay Capabilities.</title>
        <authorList>
            <person name="Nagy L.G."/>
            <person name="Riley R."/>
            <person name="Tritt A."/>
            <person name="Adam C."/>
            <person name="Daum C."/>
            <person name="Floudas D."/>
            <person name="Sun H."/>
            <person name="Yadav J.S."/>
            <person name="Pangilinan J."/>
            <person name="Larsson K.H."/>
            <person name="Matsuura K."/>
            <person name="Barry K."/>
            <person name="Labutti K."/>
            <person name="Kuo R."/>
            <person name="Ohm R.A."/>
            <person name="Bhattacharya S.S."/>
            <person name="Shirouzu T."/>
            <person name="Yoshinaga Y."/>
            <person name="Martin F.M."/>
            <person name="Grigoriev I.V."/>
            <person name="Hibbett D.S."/>
        </authorList>
    </citation>
    <scope>NUCLEOTIDE SEQUENCE [LARGE SCALE GENOMIC DNA]</scope>
    <source>
        <strain evidence="4 5">93-53</strain>
    </source>
</reference>
<evidence type="ECO:0000313" key="4">
    <source>
        <dbReference type="EMBL" id="KZT06633.1"/>
    </source>
</evidence>
<dbReference type="EMBL" id="KV427623">
    <property type="protein sequence ID" value="KZT06633.1"/>
    <property type="molecule type" value="Genomic_DNA"/>
</dbReference>
<dbReference type="PROSITE" id="PS50157">
    <property type="entry name" value="ZINC_FINGER_C2H2_2"/>
    <property type="match status" value="1"/>
</dbReference>
<dbReference type="RefSeq" id="XP_040764373.1">
    <property type="nucleotide sequence ID" value="XM_040901340.1"/>
</dbReference>
<dbReference type="OrthoDB" id="2798556at2759"/>
<feature type="compositionally biased region" description="Polar residues" evidence="2">
    <location>
        <begin position="171"/>
        <end position="182"/>
    </location>
</feature>
<gene>
    <name evidence="4" type="ORF">LAESUDRAFT_146380</name>
</gene>
<name>A0A165EB20_9APHY</name>
<dbReference type="InterPro" id="IPR013087">
    <property type="entry name" value="Znf_C2H2_type"/>
</dbReference>
<dbReference type="STRING" id="1314785.A0A165EB20"/>
<feature type="region of interest" description="Disordered" evidence="2">
    <location>
        <begin position="139"/>
        <end position="206"/>
    </location>
</feature>
<evidence type="ECO:0000256" key="2">
    <source>
        <dbReference type="SAM" id="MobiDB-lite"/>
    </source>
</evidence>
<keyword evidence="1" id="KW-0862">Zinc</keyword>
<dbReference type="InterPro" id="IPR036236">
    <property type="entry name" value="Znf_C2H2_sf"/>
</dbReference>
<dbReference type="InParanoid" id="A0A165EB20"/>
<dbReference type="AlphaFoldDB" id="A0A165EB20"/>
<feature type="domain" description="C2H2-type" evidence="3">
    <location>
        <begin position="292"/>
        <end position="315"/>
    </location>
</feature>